<evidence type="ECO:0000313" key="1">
    <source>
        <dbReference type="EMBL" id="GAG00318.1"/>
    </source>
</evidence>
<gene>
    <name evidence="1" type="ORF">S01H1_41542</name>
</gene>
<protein>
    <recommendedName>
        <fullName evidence="2">DNA methylase N-4/N-6 domain-containing protein</fullName>
    </recommendedName>
</protein>
<reference evidence="1" key="1">
    <citation type="journal article" date="2014" name="Front. Microbiol.">
        <title>High frequency of phylogenetically diverse reductive dehalogenase-homologous genes in deep subseafloor sedimentary metagenomes.</title>
        <authorList>
            <person name="Kawai M."/>
            <person name="Futagami T."/>
            <person name="Toyoda A."/>
            <person name="Takaki Y."/>
            <person name="Nishi S."/>
            <person name="Hori S."/>
            <person name="Arai W."/>
            <person name="Tsubouchi T."/>
            <person name="Morono Y."/>
            <person name="Uchiyama I."/>
            <person name="Ito T."/>
            <person name="Fujiyama A."/>
            <person name="Inagaki F."/>
            <person name="Takami H."/>
        </authorList>
    </citation>
    <scope>NUCLEOTIDE SEQUENCE</scope>
    <source>
        <strain evidence="1">Expedition CK06-06</strain>
    </source>
</reference>
<feature type="non-terminal residue" evidence="1">
    <location>
        <position position="1"/>
    </location>
</feature>
<organism evidence="1">
    <name type="scientific">marine sediment metagenome</name>
    <dbReference type="NCBI Taxonomy" id="412755"/>
    <lineage>
        <taxon>unclassified sequences</taxon>
        <taxon>metagenomes</taxon>
        <taxon>ecological metagenomes</taxon>
    </lineage>
</organism>
<proteinExistence type="predicted"/>
<dbReference type="AlphaFoldDB" id="X0UIX1"/>
<dbReference type="EMBL" id="BARS01026353">
    <property type="protein sequence ID" value="GAG00318.1"/>
    <property type="molecule type" value="Genomic_DNA"/>
</dbReference>
<evidence type="ECO:0008006" key="2">
    <source>
        <dbReference type="Google" id="ProtNLM"/>
    </source>
</evidence>
<sequence>VKTKRQYIGCEISEEYCKIAEKRIQEEKDKYGLFEGI</sequence>
<dbReference type="SUPFAM" id="SSF53335">
    <property type="entry name" value="S-adenosyl-L-methionine-dependent methyltransferases"/>
    <property type="match status" value="1"/>
</dbReference>
<dbReference type="Gene3D" id="3.40.50.150">
    <property type="entry name" value="Vaccinia Virus protein VP39"/>
    <property type="match status" value="1"/>
</dbReference>
<comment type="caution">
    <text evidence="1">The sequence shown here is derived from an EMBL/GenBank/DDBJ whole genome shotgun (WGS) entry which is preliminary data.</text>
</comment>
<accession>X0UIX1</accession>
<dbReference type="InterPro" id="IPR029063">
    <property type="entry name" value="SAM-dependent_MTases_sf"/>
</dbReference>
<name>X0UIX1_9ZZZZ</name>